<dbReference type="WBParaSite" id="nRc.2.0.1.t14628-RA">
    <property type="protein sequence ID" value="nRc.2.0.1.t14628-RA"/>
    <property type="gene ID" value="nRc.2.0.1.g14628"/>
</dbReference>
<reference evidence="3" key="1">
    <citation type="submission" date="2022-11" db="UniProtKB">
        <authorList>
            <consortium name="WormBaseParasite"/>
        </authorList>
    </citation>
    <scope>IDENTIFICATION</scope>
</reference>
<organism evidence="2 3">
    <name type="scientific">Romanomermis culicivorax</name>
    <name type="common">Nematode worm</name>
    <dbReference type="NCBI Taxonomy" id="13658"/>
    <lineage>
        <taxon>Eukaryota</taxon>
        <taxon>Metazoa</taxon>
        <taxon>Ecdysozoa</taxon>
        <taxon>Nematoda</taxon>
        <taxon>Enoplea</taxon>
        <taxon>Dorylaimia</taxon>
        <taxon>Mermithida</taxon>
        <taxon>Mermithoidea</taxon>
        <taxon>Mermithidae</taxon>
        <taxon>Romanomermis</taxon>
    </lineage>
</organism>
<name>A0A915IMD9_ROMCU</name>
<dbReference type="AlphaFoldDB" id="A0A915IMD9"/>
<feature type="signal peptide" evidence="1">
    <location>
        <begin position="1"/>
        <end position="22"/>
    </location>
</feature>
<evidence type="ECO:0000313" key="2">
    <source>
        <dbReference type="Proteomes" id="UP000887565"/>
    </source>
</evidence>
<feature type="chain" id="PRO_5036688397" evidence="1">
    <location>
        <begin position="23"/>
        <end position="242"/>
    </location>
</feature>
<sequence>MEVLYLKLLIFVILINLSSICAKKKKKNSDTAKDGSSGSTVDKTLAGKFDNHLKKGLLAKSIFCNLLNTRYSISGTYNHLGSKFNTRQYTGQLISVHDTRTLNCNFDNPLCCWRNQPPPVDNLDWAVFNTTVDKTRFEKYYGKDVYKPVPPFMGSVGSGQSNDSAVLVSCVIPCQCGAGQLTLSHWLDKVDLNICTSDSNFAKSSDQCAVVTGTGNSTLNIYGRMTPFVVIHVTKMSLLFEM</sequence>
<keyword evidence="1" id="KW-0732">Signal</keyword>
<accession>A0A915IMD9</accession>
<protein>
    <submittedName>
        <fullName evidence="3">Uncharacterized protein</fullName>
    </submittedName>
</protein>
<evidence type="ECO:0000256" key="1">
    <source>
        <dbReference type="SAM" id="SignalP"/>
    </source>
</evidence>
<keyword evidence="2" id="KW-1185">Reference proteome</keyword>
<proteinExistence type="predicted"/>
<dbReference type="Proteomes" id="UP000887565">
    <property type="component" value="Unplaced"/>
</dbReference>
<evidence type="ECO:0000313" key="3">
    <source>
        <dbReference type="WBParaSite" id="nRc.2.0.1.t14628-RA"/>
    </source>
</evidence>